<name>A0A1V6RXV5_9EURO</name>
<evidence type="ECO:0000313" key="3">
    <source>
        <dbReference type="Proteomes" id="UP000191518"/>
    </source>
</evidence>
<feature type="compositionally biased region" description="Acidic residues" evidence="1">
    <location>
        <begin position="61"/>
        <end position="77"/>
    </location>
</feature>
<sequence length="400" mass="44587">MPRRSSRPNPASPEAPVASKRRASARLSAAGPEVKRVKSNVDLSLRQAKSTTSKSKYFEPQDSDEPDEPDSDSDASSEESSGSVYEEAKEESPDDVEPEEHSDTDEDAKESSAKGKQRQSTSSGSDPMKGKELWREGVRAGLEPGQEVIIAKPKARDAGKTPYQDETLHPNTRLFLIDLASNNDRQWFKAHDPDYRAAKKDFETFVDSLTPKIAGVDTTIPELPPKDLVFRIHRDIRFSKNPLPYKTHFSAAWSRTGKKGPYAAYYVHFQPGSCFVGCGLWNPESEPLALLREDIDENSAGLKEVLRAPEMRREFLKGAADDDDAVVNAFTHHNRESALKTKPKGYSADNENIKLLRLRSFTIGKPIEDHDLNAQEKITTLVGIMEPFVTYLNSVVMPDQ</sequence>
<accession>A0A1V6RXV5</accession>
<evidence type="ECO:0000313" key="2">
    <source>
        <dbReference type="EMBL" id="OQE06324.1"/>
    </source>
</evidence>
<comment type="caution">
    <text evidence="2">The sequence shown here is derived from an EMBL/GenBank/DDBJ whole genome shotgun (WGS) entry which is preliminary data.</text>
</comment>
<dbReference type="EMBL" id="MDYP01000018">
    <property type="protein sequence ID" value="OQE06324.1"/>
    <property type="molecule type" value="Genomic_DNA"/>
</dbReference>
<dbReference type="NCBIfam" id="TIGR02453">
    <property type="entry name" value="TIGR02453 family protein"/>
    <property type="match status" value="1"/>
</dbReference>
<protein>
    <recommendedName>
        <fullName evidence="4">TIGR02453 family protein</fullName>
    </recommendedName>
</protein>
<organism evidence="2 3">
    <name type="scientific">Penicillium vulpinum</name>
    <dbReference type="NCBI Taxonomy" id="29845"/>
    <lineage>
        <taxon>Eukaryota</taxon>
        <taxon>Fungi</taxon>
        <taxon>Dikarya</taxon>
        <taxon>Ascomycota</taxon>
        <taxon>Pezizomycotina</taxon>
        <taxon>Eurotiomycetes</taxon>
        <taxon>Eurotiomycetidae</taxon>
        <taxon>Eurotiales</taxon>
        <taxon>Aspergillaceae</taxon>
        <taxon>Penicillium</taxon>
    </lineage>
</organism>
<keyword evidence="3" id="KW-1185">Reference proteome</keyword>
<dbReference type="InterPro" id="IPR012808">
    <property type="entry name" value="CHP02453"/>
</dbReference>
<dbReference type="OrthoDB" id="2537769at2759"/>
<dbReference type="Proteomes" id="UP000191518">
    <property type="component" value="Unassembled WGS sequence"/>
</dbReference>
<reference evidence="3" key="1">
    <citation type="journal article" date="2017" name="Nat. Microbiol.">
        <title>Global analysis of biosynthetic gene clusters reveals vast potential of secondary metabolite production in Penicillium species.</title>
        <authorList>
            <person name="Nielsen J.C."/>
            <person name="Grijseels S."/>
            <person name="Prigent S."/>
            <person name="Ji B."/>
            <person name="Dainat J."/>
            <person name="Nielsen K.F."/>
            <person name="Frisvad J.C."/>
            <person name="Workman M."/>
            <person name="Nielsen J."/>
        </authorList>
    </citation>
    <scope>NUCLEOTIDE SEQUENCE [LARGE SCALE GENOMIC DNA]</scope>
    <source>
        <strain evidence="3">IBT 29486</strain>
    </source>
</reference>
<feature type="region of interest" description="Disordered" evidence="1">
    <location>
        <begin position="1"/>
        <end position="131"/>
    </location>
</feature>
<dbReference type="PANTHER" id="PTHR36452">
    <property type="entry name" value="CHROMOSOME 12, WHOLE GENOME SHOTGUN SEQUENCE"/>
    <property type="match status" value="1"/>
</dbReference>
<gene>
    <name evidence="2" type="ORF">PENVUL_c018G01108</name>
</gene>
<dbReference type="AlphaFoldDB" id="A0A1V6RXV5"/>
<evidence type="ECO:0000256" key="1">
    <source>
        <dbReference type="SAM" id="MobiDB-lite"/>
    </source>
</evidence>
<dbReference type="STRING" id="29845.A0A1V6RXV5"/>
<evidence type="ECO:0008006" key="4">
    <source>
        <dbReference type="Google" id="ProtNLM"/>
    </source>
</evidence>
<dbReference type="Pfam" id="PF09365">
    <property type="entry name" value="DUF2461"/>
    <property type="match status" value="1"/>
</dbReference>
<feature type="compositionally biased region" description="Acidic residues" evidence="1">
    <location>
        <begin position="92"/>
        <end position="108"/>
    </location>
</feature>
<feature type="compositionally biased region" description="Low complexity" evidence="1">
    <location>
        <begin position="7"/>
        <end position="18"/>
    </location>
</feature>
<dbReference type="PANTHER" id="PTHR36452:SF1">
    <property type="entry name" value="DUF2461 DOMAIN-CONTAINING PROTEIN"/>
    <property type="match status" value="1"/>
</dbReference>
<proteinExistence type="predicted"/>